<reference evidence="1" key="2">
    <citation type="submission" date="2022-01" db="EMBL/GenBank/DDBJ databases">
        <authorList>
            <person name="Yamashiro T."/>
            <person name="Shiraishi A."/>
            <person name="Satake H."/>
            <person name="Nakayama K."/>
        </authorList>
    </citation>
    <scope>NUCLEOTIDE SEQUENCE</scope>
</reference>
<evidence type="ECO:0000313" key="1">
    <source>
        <dbReference type="EMBL" id="GJT03856.1"/>
    </source>
</evidence>
<dbReference type="EMBL" id="BQNB010012463">
    <property type="protein sequence ID" value="GJT03856.1"/>
    <property type="molecule type" value="Genomic_DNA"/>
</dbReference>
<comment type="caution">
    <text evidence="1">The sequence shown here is derived from an EMBL/GenBank/DDBJ whole genome shotgun (WGS) entry which is preliminary data.</text>
</comment>
<dbReference type="Proteomes" id="UP001151760">
    <property type="component" value="Unassembled WGS sequence"/>
</dbReference>
<reference evidence="1" key="1">
    <citation type="journal article" date="2022" name="Int. J. Mol. Sci.">
        <title>Draft Genome of Tanacetum Coccineum: Genomic Comparison of Closely Related Tanacetum-Family Plants.</title>
        <authorList>
            <person name="Yamashiro T."/>
            <person name="Shiraishi A."/>
            <person name="Nakayama K."/>
            <person name="Satake H."/>
        </authorList>
    </citation>
    <scope>NUCLEOTIDE SEQUENCE</scope>
</reference>
<sequence length="273" mass="31467">MLSPLFCVPMVSKDLFYISIFFEEDNKNIQKELAEDITHLRNPGYNDLKDLDKSIEDSNKSSETSEEFDYTELDMSHEIWEEIDDLEDAIIFMDLGRDQSVSYNRVTASELGGFIHIRCEIGKRIYSYNVKTNTISLFSIPYPMLPTSHVLLLEDDHGEAKCITDSKVEMLKSNDISLRPGIHDGVECNESHLLSILFNHLEMIIELYAGVEYMNFRATCKQCLLSAPLIRWSNETSIKRLQKYSLVSPLLMVVDKKQDIITFTDPMWVTTIL</sequence>
<accession>A0ABQ5ARC5</accession>
<protein>
    <submittedName>
        <fullName evidence="1">Uncharacterized protein</fullName>
    </submittedName>
</protein>
<proteinExistence type="predicted"/>
<organism evidence="1 2">
    <name type="scientific">Tanacetum coccineum</name>
    <dbReference type="NCBI Taxonomy" id="301880"/>
    <lineage>
        <taxon>Eukaryota</taxon>
        <taxon>Viridiplantae</taxon>
        <taxon>Streptophyta</taxon>
        <taxon>Embryophyta</taxon>
        <taxon>Tracheophyta</taxon>
        <taxon>Spermatophyta</taxon>
        <taxon>Magnoliopsida</taxon>
        <taxon>eudicotyledons</taxon>
        <taxon>Gunneridae</taxon>
        <taxon>Pentapetalae</taxon>
        <taxon>asterids</taxon>
        <taxon>campanulids</taxon>
        <taxon>Asterales</taxon>
        <taxon>Asteraceae</taxon>
        <taxon>Asteroideae</taxon>
        <taxon>Anthemideae</taxon>
        <taxon>Anthemidinae</taxon>
        <taxon>Tanacetum</taxon>
    </lineage>
</organism>
<evidence type="ECO:0000313" key="2">
    <source>
        <dbReference type="Proteomes" id="UP001151760"/>
    </source>
</evidence>
<gene>
    <name evidence="1" type="ORF">Tco_0838318</name>
</gene>
<keyword evidence="2" id="KW-1185">Reference proteome</keyword>
<name>A0ABQ5ARC5_9ASTR</name>